<dbReference type="InterPro" id="IPR001647">
    <property type="entry name" value="HTH_TetR"/>
</dbReference>
<feature type="DNA-binding region" description="H-T-H motif" evidence="4">
    <location>
        <begin position="47"/>
        <end position="66"/>
    </location>
</feature>
<accession>A0ABV5E2H9</accession>
<dbReference type="SUPFAM" id="SSF46689">
    <property type="entry name" value="Homeodomain-like"/>
    <property type="match status" value="1"/>
</dbReference>
<dbReference type="EMBL" id="JAYMRS010000017">
    <property type="protein sequence ID" value="MFB8771034.1"/>
    <property type="molecule type" value="Genomic_DNA"/>
</dbReference>
<feature type="domain" description="HTH tetR-type" evidence="5">
    <location>
        <begin position="25"/>
        <end position="84"/>
    </location>
</feature>
<dbReference type="PRINTS" id="PR00455">
    <property type="entry name" value="HTHTETR"/>
</dbReference>
<keyword evidence="2 4" id="KW-0238">DNA-binding</keyword>
<organism evidence="6 7">
    <name type="scientific">Nocardiopsis alba</name>
    <dbReference type="NCBI Taxonomy" id="53437"/>
    <lineage>
        <taxon>Bacteria</taxon>
        <taxon>Bacillati</taxon>
        <taxon>Actinomycetota</taxon>
        <taxon>Actinomycetes</taxon>
        <taxon>Streptosporangiales</taxon>
        <taxon>Nocardiopsidaceae</taxon>
        <taxon>Nocardiopsis</taxon>
    </lineage>
</organism>
<dbReference type="PANTHER" id="PTHR30055:SF234">
    <property type="entry name" value="HTH-TYPE TRANSCRIPTIONAL REGULATOR BETI"/>
    <property type="match status" value="1"/>
</dbReference>
<proteinExistence type="predicted"/>
<dbReference type="InterPro" id="IPR036271">
    <property type="entry name" value="Tet_transcr_reg_TetR-rel_C_sf"/>
</dbReference>
<protein>
    <submittedName>
        <fullName evidence="6">Helix-turn-helix domain-containing protein</fullName>
    </submittedName>
</protein>
<dbReference type="InterPro" id="IPR009057">
    <property type="entry name" value="Homeodomain-like_sf"/>
</dbReference>
<dbReference type="RefSeq" id="WP_326336922.1">
    <property type="nucleotide sequence ID" value="NZ_JAYMRS010000017.1"/>
</dbReference>
<dbReference type="PANTHER" id="PTHR30055">
    <property type="entry name" value="HTH-TYPE TRANSCRIPTIONAL REGULATOR RUTR"/>
    <property type="match status" value="1"/>
</dbReference>
<evidence type="ECO:0000256" key="2">
    <source>
        <dbReference type="ARBA" id="ARBA00023125"/>
    </source>
</evidence>
<reference evidence="6 7" key="1">
    <citation type="submission" date="2024-01" db="EMBL/GenBank/DDBJ databases">
        <title>Genome mining of biosynthetic gene clusters to explore secondary metabolites of Streptomyces sp.</title>
        <authorList>
            <person name="Baig A."/>
            <person name="Ajitkumar Shintre N."/>
            <person name="Kumar H."/>
            <person name="Anbarasu A."/>
            <person name="Ramaiah S."/>
        </authorList>
    </citation>
    <scope>NUCLEOTIDE SEQUENCE [LARGE SCALE GENOMIC DNA]</scope>
    <source>
        <strain evidence="6 7">A01</strain>
    </source>
</reference>
<evidence type="ECO:0000313" key="6">
    <source>
        <dbReference type="EMBL" id="MFB8771034.1"/>
    </source>
</evidence>
<evidence type="ECO:0000256" key="3">
    <source>
        <dbReference type="ARBA" id="ARBA00023163"/>
    </source>
</evidence>
<gene>
    <name evidence="6" type="ORF">VSQ78_25310</name>
</gene>
<keyword evidence="7" id="KW-1185">Reference proteome</keyword>
<dbReference type="InterPro" id="IPR050109">
    <property type="entry name" value="HTH-type_TetR-like_transc_reg"/>
</dbReference>
<evidence type="ECO:0000259" key="5">
    <source>
        <dbReference type="PROSITE" id="PS50977"/>
    </source>
</evidence>
<keyword evidence="3" id="KW-0804">Transcription</keyword>
<evidence type="ECO:0000313" key="7">
    <source>
        <dbReference type="Proteomes" id="UP001585053"/>
    </source>
</evidence>
<evidence type="ECO:0000256" key="1">
    <source>
        <dbReference type="ARBA" id="ARBA00023015"/>
    </source>
</evidence>
<dbReference type="SUPFAM" id="SSF48498">
    <property type="entry name" value="Tetracyclin repressor-like, C-terminal domain"/>
    <property type="match status" value="1"/>
</dbReference>
<dbReference type="Gene3D" id="1.10.357.10">
    <property type="entry name" value="Tetracycline Repressor, domain 2"/>
    <property type="match status" value="1"/>
</dbReference>
<dbReference type="PROSITE" id="PS50977">
    <property type="entry name" value="HTH_TETR_2"/>
    <property type="match status" value="1"/>
</dbReference>
<keyword evidence="1" id="KW-0805">Transcription regulation</keyword>
<dbReference type="Proteomes" id="UP001585053">
    <property type="component" value="Unassembled WGS sequence"/>
</dbReference>
<dbReference type="Pfam" id="PF00440">
    <property type="entry name" value="TetR_N"/>
    <property type="match status" value="1"/>
</dbReference>
<name>A0ABV5E2H9_9ACTN</name>
<comment type="caution">
    <text evidence="6">The sequence shown here is derived from an EMBL/GenBank/DDBJ whole genome shotgun (WGS) entry which is preliminary data.</text>
</comment>
<evidence type="ECO:0000256" key="4">
    <source>
        <dbReference type="PROSITE-ProRule" id="PRU00335"/>
    </source>
</evidence>
<sequence length="202" mass="22517">MRREVVEDARFRSDSEPGGLRRDARRNRLGVLRAAREVFRERGLEATVRNVAHRAGVSTATVHRRFSGRDAIVADLAEQVAGEWDERWEALARGFPAEVALERALRLVASETVATRACSPDHRELFPERARELEERVHRGLCRLLADARETGGISAAVGAEDLRLVMISVAAVVAVESDEERAERAAQRVVTHFLRSFRGTG</sequence>